<proteinExistence type="predicted"/>
<dbReference type="Proteomes" id="UP000296049">
    <property type="component" value="Unassembled WGS sequence"/>
</dbReference>
<sequence length="615" mass="67227">MSSTGLPPTSSPLVIPFPPAVTSSHLQSSPCYTMRSPHRGWHRVPPDMQGGNALQQDHNASFVLLLQACSTLEMLFAELPLEGESGRAAGGWHPRGAHGTRQASGPINKLGYLVFLQQVSAKEEKHLGPWNRQCKPWGGEGEEELPPSLKAPALGGTLAAPEMGEGGGRKEWSRLGYPALQPEPLSPVEQPLPGEEKRSVAQLGSTGGGGPYPVLSATHQHSFPLFPPSLHHFNNSWAPFAHLETCLAERRKKKSTGSFLAQAAAGSQKPARSLWCSLDRLRRQITDVAKTIRHPSPISLTFLDTQGTAGEDLWADRQEDFGRAPQPAPKILNHEAIQETVTCLHNASAVPSVPLLACRAIQAALPVKNLSCSQASEQQLPASLVCCLEEKLLSFQESNLYLGNMLSRVPLHTLTQALSSSFGSWTPKSSWLPSSVEHLKPIERKTGELGRSKHQEDLDFCWRQLQITFLEHSVVTSTRMALPRALPALGEDEEVEIPGETWIRHLQHDGSPATSVQFELSMTWKPRDQQFLWYSQKSFKSPQALFNVPFVAPTYNPPCRHSRSRTGWSRSLQKVCQPLSLCPTAPPVCLPMGGASSVSATKRTAENLVACQSLL</sequence>
<evidence type="ECO:0000313" key="3">
    <source>
        <dbReference type="Proteomes" id="UP000296049"/>
    </source>
</evidence>
<evidence type="ECO:0000256" key="1">
    <source>
        <dbReference type="SAM" id="MobiDB-lite"/>
    </source>
</evidence>
<accession>R0KYJ8</accession>
<reference evidence="3" key="1">
    <citation type="journal article" date="2013" name="Nat. Genet.">
        <title>The duck genome and transcriptome provide insight into an avian influenza virus reservoir species.</title>
        <authorList>
            <person name="Huang Y."/>
            <person name="Li Y."/>
            <person name="Burt D.W."/>
            <person name="Chen H."/>
            <person name="Zhang Y."/>
            <person name="Qian W."/>
            <person name="Kim H."/>
            <person name="Gan S."/>
            <person name="Zhao Y."/>
            <person name="Li J."/>
            <person name="Yi K."/>
            <person name="Feng H."/>
            <person name="Zhu P."/>
            <person name="Li B."/>
            <person name="Liu Q."/>
            <person name="Fairley S."/>
            <person name="Magor K.E."/>
            <person name="Du Z."/>
            <person name="Hu X."/>
            <person name="Goodman L."/>
            <person name="Tafer H."/>
            <person name="Vignal A."/>
            <person name="Lee T."/>
            <person name="Kim K.W."/>
            <person name="Sheng Z."/>
            <person name="An Y."/>
            <person name="Searle S."/>
            <person name="Herrero J."/>
            <person name="Groenen M.A."/>
            <person name="Crooijmans R.P."/>
            <person name="Faraut T."/>
            <person name="Cai Q."/>
            <person name="Webster R.G."/>
            <person name="Aldridge J.R."/>
            <person name="Warren W.C."/>
            <person name="Bartschat S."/>
            <person name="Kehr S."/>
            <person name="Marz M."/>
            <person name="Stadler P.F."/>
            <person name="Smith J."/>
            <person name="Kraus R.H."/>
            <person name="Zhao Y."/>
            <person name="Ren L."/>
            <person name="Fei J."/>
            <person name="Morisson M."/>
            <person name="Kaiser P."/>
            <person name="Griffin D.K."/>
            <person name="Rao M."/>
            <person name="Pitel F."/>
            <person name="Wang J."/>
            <person name="Li N."/>
        </authorList>
    </citation>
    <scope>NUCLEOTIDE SEQUENCE [LARGE SCALE GENOMIC DNA]</scope>
</reference>
<keyword evidence="3" id="KW-1185">Reference proteome</keyword>
<protein>
    <submittedName>
        <fullName evidence="2">Uncharacterized protein</fullName>
    </submittedName>
</protein>
<organism evidence="2 3">
    <name type="scientific">Anas platyrhynchos</name>
    <name type="common">Mallard</name>
    <name type="synonym">Anas boschas</name>
    <dbReference type="NCBI Taxonomy" id="8839"/>
    <lineage>
        <taxon>Eukaryota</taxon>
        <taxon>Metazoa</taxon>
        <taxon>Chordata</taxon>
        <taxon>Craniata</taxon>
        <taxon>Vertebrata</taxon>
        <taxon>Euteleostomi</taxon>
        <taxon>Archelosauria</taxon>
        <taxon>Archosauria</taxon>
        <taxon>Dinosauria</taxon>
        <taxon>Saurischia</taxon>
        <taxon>Theropoda</taxon>
        <taxon>Coelurosauria</taxon>
        <taxon>Aves</taxon>
        <taxon>Neognathae</taxon>
        <taxon>Galloanserae</taxon>
        <taxon>Anseriformes</taxon>
        <taxon>Anatidae</taxon>
        <taxon>Anatinae</taxon>
        <taxon>Anas</taxon>
    </lineage>
</organism>
<gene>
    <name evidence="2" type="ORF">Anapl_09550</name>
</gene>
<feature type="region of interest" description="Disordered" evidence="1">
    <location>
        <begin position="153"/>
        <end position="208"/>
    </location>
</feature>
<name>R0KYJ8_ANAPL</name>
<evidence type="ECO:0000313" key="2">
    <source>
        <dbReference type="EMBL" id="EOA94279.1"/>
    </source>
</evidence>
<dbReference type="AlphaFoldDB" id="R0KYJ8"/>
<dbReference type="EMBL" id="KB744899">
    <property type="protein sequence ID" value="EOA94279.1"/>
    <property type="molecule type" value="Genomic_DNA"/>
</dbReference>